<dbReference type="SUPFAM" id="SSF52833">
    <property type="entry name" value="Thioredoxin-like"/>
    <property type="match status" value="1"/>
</dbReference>
<dbReference type="Pfam" id="PF08534">
    <property type="entry name" value="Redoxin"/>
    <property type="match status" value="1"/>
</dbReference>
<feature type="signal peptide" evidence="1">
    <location>
        <begin position="1"/>
        <end position="23"/>
    </location>
</feature>
<reference evidence="3" key="1">
    <citation type="submission" date="2021-01" db="EMBL/GenBank/DDBJ databases">
        <title>Modified the classification status of verrucomicrobia.</title>
        <authorList>
            <person name="Feng X."/>
        </authorList>
    </citation>
    <scope>NUCLEOTIDE SEQUENCE</scope>
    <source>
        <strain evidence="3">KCTC 22201</strain>
    </source>
</reference>
<accession>A0A934VE57</accession>
<dbReference type="AlphaFoldDB" id="A0A934VE57"/>
<keyword evidence="4" id="KW-1185">Reference proteome</keyword>
<gene>
    <name evidence="3" type="ORF">JIN81_01635</name>
</gene>
<feature type="domain" description="Thioredoxin" evidence="2">
    <location>
        <begin position="25"/>
        <end position="171"/>
    </location>
</feature>
<evidence type="ECO:0000259" key="2">
    <source>
        <dbReference type="PROSITE" id="PS51352"/>
    </source>
</evidence>
<dbReference type="InterPro" id="IPR050553">
    <property type="entry name" value="Thioredoxin_ResA/DsbE_sf"/>
</dbReference>
<dbReference type="PANTHER" id="PTHR42852:SF13">
    <property type="entry name" value="PROTEIN DIPZ"/>
    <property type="match status" value="1"/>
</dbReference>
<feature type="chain" id="PRO_5037619669" evidence="1">
    <location>
        <begin position="24"/>
        <end position="349"/>
    </location>
</feature>
<dbReference type="CDD" id="cd02966">
    <property type="entry name" value="TlpA_like_family"/>
    <property type="match status" value="1"/>
</dbReference>
<dbReference type="InterPro" id="IPR013766">
    <property type="entry name" value="Thioredoxin_domain"/>
</dbReference>
<dbReference type="Proteomes" id="UP000658278">
    <property type="component" value="Unassembled WGS sequence"/>
</dbReference>
<dbReference type="EMBL" id="JAENII010000001">
    <property type="protein sequence ID" value="MBK1825706.1"/>
    <property type="molecule type" value="Genomic_DNA"/>
</dbReference>
<comment type="caution">
    <text evidence="3">The sequence shown here is derived from an EMBL/GenBank/DDBJ whole genome shotgun (WGS) entry which is preliminary data.</text>
</comment>
<name>A0A934VE57_9BACT</name>
<protein>
    <submittedName>
        <fullName evidence="3">Redoxin domain-containing protein</fullName>
    </submittedName>
</protein>
<dbReference type="Gene3D" id="3.40.30.10">
    <property type="entry name" value="Glutaredoxin"/>
    <property type="match status" value="1"/>
</dbReference>
<sequence length="349" mass="36517">MIRYFSLATVSICMAFSPSVASAALEVGDPAPRIAPGKWAQGEPVKELEGDKVYIVEFWATWCGPCITAIPHIDALSREFASDGLVVVGQNLGEDAAKVDQFVRKMGSKMSYRVGVDDAAGTMAKTWLKAAGQNGIPCAFVVNKQGKLAYIGHPMSLEKSFLKKLLAEPGTKPKTADKAAPATLSDEAKALATKASALLAEGKPEEAAPVVAALHEALPDGFRHIGGLMELDLMIARKQYDDSVALAGILAEDFEEKPTVVIAVANSLAQAPAATPAMLDAAAALAQPLSSSAAPVKADALGVLALVAFRKDEPDKAVRLQTQAVESAAPSQTPAMKAALKAYQEGRLP</sequence>
<proteinExistence type="predicted"/>
<dbReference type="InterPro" id="IPR036249">
    <property type="entry name" value="Thioredoxin-like_sf"/>
</dbReference>
<organism evidence="3 4">
    <name type="scientific">Haloferula rosea</name>
    <dbReference type="NCBI Taxonomy" id="490093"/>
    <lineage>
        <taxon>Bacteria</taxon>
        <taxon>Pseudomonadati</taxon>
        <taxon>Verrucomicrobiota</taxon>
        <taxon>Verrucomicrobiia</taxon>
        <taxon>Verrucomicrobiales</taxon>
        <taxon>Verrucomicrobiaceae</taxon>
        <taxon>Haloferula</taxon>
    </lineage>
</organism>
<dbReference type="RefSeq" id="WP_234044373.1">
    <property type="nucleotide sequence ID" value="NZ_JAENII010000001.1"/>
</dbReference>
<dbReference type="InterPro" id="IPR013740">
    <property type="entry name" value="Redoxin"/>
</dbReference>
<dbReference type="GO" id="GO:0016491">
    <property type="term" value="F:oxidoreductase activity"/>
    <property type="evidence" value="ECO:0007669"/>
    <property type="project" value="InterPro"/>
</dbReference>
<evidence type="ECO:0000313" key="4">
    <source>
        <dbReference type="Proteomes" id="UP000658278"/>
    </source>
</evidence>
<evidence type="ECO:0000256" key="1">
    <source>
        <dbReference type="SAM" id="SignalP"/>
    </source>
</evidence>
<dbReference type="PANTHER" id="PTHR42852">
    <property type="entry name" value="THIOL:DISULFIDE INTERCHANGE PROTEIN DSBE"/>
    <property type="match status" value="1"/>
</dbReference>
<dbReference type="PROSITE" id="PS51352">
    <property type="entry name" value="THIOREDOXIN_2"/>
    <property type="match status" value="1"/>
</dbReference>
<keyword evidence="1" id="KW-0732">Signal</keyword>
<evidence type="ECO:0000313" key="3">
    <source>
        <dbReference type="EMBL" id="MBK1825706.1"/>
    </source>
</evidence>